<dbReference type="AlphaFoldDB" id="A0A8H4ASZ6"/>
<evidence type="ECO:0000313" key="1">
    <source>
        <dbReference type="EMBL" id="KAF0529922.1"/>
    </source>
</evidence>
<accession>A0A8H4ASZ6</accession>
<gene>
    <name evidence="1" type="ORF">F8M41_012537</name>
</gene>
<sequence length="75" mass="8562">MFNRYDIKAHPNMDAELQQARIQISGPNSGIENITQEKLQHIRKELKSSISGVELESFTENAQTSVIDKMILIYV</sequence>
<protein>
    <submittedName>
        <fullName evidence="1">Uncharacterized protein</fullName>
    </submittedName>
</protein>
<dbReference type="EMBL" id="WTPW01000255">
    <property type="protein sequence ID" value="KAF0529922.1"/>
    <property type="molecule type" value="Genomic_DNA"/>
</dbReference>
<reference evidence="1 2" key="1">
    <citation type="journal article" date="2019" name="Environ. Microbiol.">
        <title>At the nexus of three kingdoms: the genome of the mycorrhizal fungus Gigaspora margarita provides insights into plant, endobacterial and fungal interactions.</title>
        <authorList>
            <person name="Venice F."/>
            <person name="Ghignone S."/>
            <person name="Salvioli di Fossalunga A."/>
            <person name="Amselem J."/>
            <person name="Novero M."/>
            <person name="Xianan X."/>
            <person name="Sedzielewska Toro K."/>
            <person name="Morin E."/>
            <person name="Lipzen A."/>
            <person name="Grigoriev I.V."/>
            <person name="Henrissat B."/>
            <person name="Martin F.M."/>
            <person name="Bonfante P."/>
        </authorList>
    </citation>
    <scope>NUCLEOTIDE SEQUENCE [LARGE SCALE GENOMIC DNA]</scope>
    <source>
        <strain evidence="1 2">BEG34</strain>
    </source>
</reference>
<name>A0A8H4ASZ6_GIGMA</name>
<proteinExistence type="predicted"/>
<dbReference type="OrthoDB" id="2444049at2759"/>
<dbReference type="Proteomes" id="UP000439903">
    <property type="component" value="Unassembled WGS sequence"/>
</dbReference>
<organism evidence="1 2">
    <name type="scientific">Gigaspora margarita</name>
    <dbReference type="NCBI Taxonomy" id="4874"/>
    <lineage>
        <taxon>Eukaryota</taxon>
        <taxon>Fungi</taxon>
        <taxon>Fungi incertae sedis</taxon>
        <taxon>Mucoromycota</taxon>
        <taxon>Glomeromycotina</taxon>
        <taxon>Glomeromycetes</taxon>
        <taxon>Diversisporales</taxon>
        <taxon>Gigasporaceae</taxon>
        <taxon>Gigaspora</taxon>
    </lineage>
</organism>
<keyword evidence="2" id="KW-1185">Reference proteome</keyword>
<evidence type="ECO:0000313" key="2">
    <source>
        <dbReference type="Proteomes" id="UP000439903"/>
    </source>
</evidence>
<comment type="caution">
    <text evidence="1">The sequence shown here is derived from an EMBL/GenBank/DDBJ whole genome shotgun (WGS) entry which is preliminary data.</text>
</comment>